<dbReference type="PANTHER" id="PTHR45614">
    <property type="entry name" value="MYB PROTEIN-RELATED"/>
    <property type="match status" value="1"/>
</dbReference>
<evidence type="ECO:0000313" key="3">
    <source>
        <dbReference type="EMBL" id="ACO63284.1"/>
    </source>
</evidence>
<evidence type="ECO:0000259" key="1">
    <source>
        <dbReference type="PROSITE" id="PS50090"/>
    </source>
</evidence>
<evidence type="ECO:0000313" key="4">
    <source>
        <dbReference type="Proteomes" id="UP000002009"/>
    </source>
</evidence>
<organism evidence="3 4">
    <name type="scientific">Micromonas commoda (strain RCC299 / NOUM17 / CCMP2709)</name>
    <name type="common">Picoplanktonic green alga</name>
    <dbReference type="NCBI Taxonomy" id="296587"/>
    <lineage>
        <taxon>Eukaryota</taxon>
        <taxon>Viridiplantae</taxon>
        <taxon>Chlorophyta</taxon>
        <taxon>Mamiellophyceae</taxon>
        <taxon>Mamiellales</taxon>
        <taxon>Mamiellaceae</taxon>
        <taxon>Micromonas</taxon>
    </lineage>
</organism>
<keyword evidence="4" id="KW-1185">Reference proteome</keyword>
<dbReference type="OMA" id="ERLLAAX"/>
<dbReference type="PROSITE" id="PS51294">
    <property type="entry name" value="HTH_MYB"/>
    <property type="match status" value="2"/>
</dbReference>
<dbReference type="SUPFAM" id="SSF46689">
    <property type="entry name" value="Homeodomain-like"/>
    <property type="match status" value="1"/>
</dbReference>
<dbReference type="AlphaFoldDB" id="C1E5N2"/>
<dbReference type="EMBL" id="CP001326">
    <property type="protein sequence ID" value="ACO63284.1"/>
    <property type="molecule type" value="Genomic_DNA"/>
</dbReference>
<dbReference type="InterPro" id="IPR050560">
    <property type="entry name" value="MYB_TF"/>
</dbReference>
<reference evidence="3 4" key="1">
    <citation type="journal article" date="2009" name="Science">
        <title>Green evolution and dynamic adaptations revealed by genomes of the marine picoeukaryotes Micromonas.</title>
        <authorList>
            <person name="Worden A.Z."/>
            <person name="Lee J.H."/>
            <person name="Mock T."/>
            <person name="Rouze P."/>
            <person name="Simmons M.P."/>
            <person name="Aerts A.L."/>
            <person name="Allen A.E."/>
            <person name="Cuvelier M.L."/>
            <person name="Derelle E."/>
            <person name="Everett M.V."/>
            <person name="Foulon E."/>
            <person name="Grimwood J."/>
            <person name="Gundlach H."/>
            <person name="Henrissat B."/>
            <person name="Napoli C."/>
            <person name="McDonald S.M."/>
            <person name="Parker M.S."/>
            <person name="Rombauts S."/>
            <person name="Salamov A."/>
            <person name="Von Dassow P."/>
            <person name="Badger J.H."/>
            <person name="Coutinho P.M."/>
            <person name="Demir E."/>
            <person name="Dubchak I."/>
            <person name="Gentemann C."/>
            <person name="Eikrem W."/>
            <person name="Gready J.E."/>
            <person name="John U."/>
            <person name="Lanier W."/>
            <person name="Lindquist E.A."/>
            <person name="Lucas S."/>
            <person name="Mayer K.F."/>
            <person name="Moreau H."/>
            <person name="Not F."/>
            <person name="Otillar R."/>
            <person name="Panaud O."/>
            <person name="Pangilinan J."/>
            <person name="Paulsen I."/>
            <person name="Piegu B."/>
            <person name="Poliakov A."/>
            <person name="Robbens S."/>
            <person name="Schmutz J."/>
            <person name="Toulza E."/>
            <person name="Wyss T."/>
            <person name="Zelensky A."/>
            <person name="Zhou K."/>
            <person name="Armbrust E.V."/>
            <person name="Bhattacharya D."/>
            <person name="Goodenough U.W."/>
            <person name="Van de Peer Y."/>
            <person name="Grigoriev I.V."/>
        </authorList>
    </citation>
    <scope>NUCLEOTIDE SEQUENCE [LARGE SCALE GENOMIC DNA]</scope>
    <source>
        <strain evidence="4">RCC299 / NOUM17</strain>
    </source>
</reference>
<dbReference type="PANTHER" id="PTHR45614:SF25">
    <property type="entry name" value="MYB PROTEIN"/>
    <property type="match status" value="1"/>
</dbReference>
<dbReference type="eggNOG" id="KOG0048">
    <property type="taxonomic scope" value="Eukaryota"/>
</dbReference>
<feature type="domain" description="Myb-like" evidence="1">
    <location>
        <begin position="44"/>
        <end position="94"/>
    </location>
</feature>
<protein>
    <submittedName>
        <fullName evidence="3">Uncharacterized protein</fullName>
    </submittedName>
</protein>
<feature type="domain" description="HTH myb-type" evidence="2">
    <location>
        <begin position="44"/>
        <end position="96"/>
    </location>
</feature>
<dbReference type="InterPro" id="IPR017930">
    <property type="entry name" value="Myb_dom"/>
</dbReference>
<feature type="domain" description="Myb-like" evidence="1">
    <location>
        <begin position="1"/>
        <end position="43"/>
    </location>
</feature>
<dbReference type="Pfam" id="PF00249">
    <property type="entry name" value="Myb_DNA-binding"/>
    <property type="match status" value="2"/>
</dbReference>
<dbReference type="InterPro" id="IPR001005">
    <property type="entry name" value="SANT/Myb"/>
</dbReference>
<sequence length="96" mass="10817">PQEDALLREQIQKLGGPGNWTAIAEALPGRSSKSCRLRWCNQLNPMVKRGPFTEDEDRAILAAHAIHGNKWAVISRSIPGRTDNQVKNRFNSTLRR</sequence>
<dbReference type="OrthoDB" id="2143914at2759"/>
<dbReference type="CDD" id="cd00167">
    <property type="entry name" value="SANT"/>
    <property type="match status" value="2"/>
</dbReference>
<feature type="non-terminal residue" evidence="3">
    <location>
        <position position="96"/>
    </location>
</feature>
<feature type="non-terminal residue" evidence="3">
    <location>
        <position position="1"/>
    </location>
</feature>
<accession>C1E5N2</accession>
<dbReference type="Gene3D" id="1.10.10.60">
    <property type="entry name" value="Homeodomain-like"/>
    <property type="match status" value="2"/>
</dbReference>
<dbReference type="RefSeq" id="XP_002502026.1">
    <property type="nucleotide sequence ID" value="XM_002501980.1"/>
</dbReference>
<dbReference type="Proteomes" id="UP000002009">
    <property type="component" value="Chromosome 5"/>
</dbReference>
<dbReference type="GO" id="GO:0000981">
    <property type="term" value="F:DNA-binding transcription factor activity, RNA polymerase II-specific"/>
    <property type="evidence" value="ECO:0007669"/>
    <property type="project" value="TreeGrafter"/>
</dbReference>
<evidence type="ECO:0000259" key="2">
    <source>
        <dbReference type="PROSITE" id="PS51294"/>
    </source>
</evidence>
<dbReference type="KEGG" id="mis:MICPUN_73264"/>
<dbReference type="GO" id="GO:0005634">
    <property type="term" value="C:nucleus"/>
    <property type="evidence" value="ECO:0007669"/>
    <property type="project" value="TreeGrafter"/>
</dbReference>
<dbReference type="InterPro" id="IPR009057">
    <property type="entry name" value="Homeodomain-like_sf"/>
</dbReference>
<name>C1E5N2_MICCC</name>
<dbReference type="GO" id="GO:0000978">
    <property type="term" value="F:RNA polymerase II cis-regulatory region sequence-specific DNA binding"/>
    <property type="evidence" value="ECO:0007669"/>
    <property type="project" value="TreeGrafter"/>
</dbReference>
<dbReference type="InParanoid" id="C1E5N2"/>
<gene>
    <name evidence="3" type="ORF">MICPUN_73264</name>
</gene>
<feature type="domain" description="HTH myb-type" evidence="2">
    <location>
        <begin position="1"/>
        <end position="43"/>
    </location>
</feature>
<proteinExistence type="predicted"/>
<dbReference type="PROSITE" id="PS50090">
    <property type="entry name" value="MYB_LIKE"/>
    <property type="match status" value="2"/>
</dbReference>
<dbReference type="SMART" id="SM00717">
    <property type="entry name" value="SANT"/>
    <property type="match status" value="2"/>
</dbReference>
<dbReference type="GeneID" id="8243313"/>